<dbReference type="EMBL" id="CAHS01000022">
    <property type="protein sequence ID" value="CCG88799.1"/>
    <property type="molecule type" value="Genomic_DNA"/>
</dbReference>
<gene>
    <name evidence="1" type="primary">yhdL</name>
    <name evidence="1" type="ORF">EPIR_3436</name>
</gene>
<sequence>MTTYQHKKGIIRDNAIEALLHDPLFKQRIEVNHKGKGSYRRKEKHGKKAGLEASGKFIISVFSSGLPLFSAEVSTYAINYLSVFRPAIKGLFDHA</sequence>
<evidence type="ECO:0008006" key="3">
    <source>
        <dbReference type="Google" id="ProtNLM"/>
    </source>
</evidence>
<name>V5ZCW1_9GAMM</name>
<dbReference type="InterPro" id="IPR005589">
    <property type="entry name" value="ArfA"/>
</dbReference>
<comment type="caution">
    <text evidence="1">The sequence shown here is derived from an EMBL/GenBank/DDBJ whole genome shotgun (WGS) entry which is preliminary data.</text>
</comment>
<accession>V5ZCW1</accession>
<dbReference type="STRING" id="1161919.EPIR_3436"/>
<evidence type="ECO:0000313" key="2">
    <source>
        <dbReference type="Proteomes" id="UP000018217"/>
    </source>
</evidence>
<dbReference type="RefSeq" id="WP_023656555.1">
    <property type="nucleotide sequence ID" value="NZ_CAHS01000022.1"/>
</dbReference>
<dbReference type="AlphaFoldDB" id="V5ZCW1"/>
<dbReference type="OrthoDB" id="8603552at2"/>
<evidence type="ECO:0000313" key="1">
    <source>
        <dbReference type="EMBL" id="CCG88799.1"/>
    </source>
</evidence>
<protein>
    <recommendedName>
        <fullName evidence="3">Alternative ribosome-rescue factor A</fullName>
    </recommendedName>
</protein>
<keyword evidence="2" id="KW-1185">Reference proteome</keyword>
<dbReference type="GO" id="GO:0072344">
    <property type="term" value="P:rescue of stalled ribosome"/>
    <property type="evidence" value="ECO:0007669"/>
    <property type="project" value="InterPro"/>
</dbReference>
<dbReference type="Pfam" id="PF03889">
    <property type="entry name" value="ArfA"/>
    <property type="match status" value="1"/>
</dbReference>
<organism evidence="1 2">
    <name type="scientific">Erwinia piriflorinigrans CFBP 5888</name>
    <dbReference type="NCBI Taxonomy" id="1161919"/>
    <lineage>
        <taxon>Bacteria</taxon>
        <taxon>Pseudomonadati</taxon>
        <taxon>Pseudomonadota</taxon>
        <taxon>Gammaproteobacteria</taxon>
        <taxon>Enterobacterales</taxon>
        <taxon>Erwiniaceae</taxon>
        <taxon>Erwinia</taxon>
    </lineage>
</organism>
<proteinExistence type="predicted"/>
<reference evidence="1 2" key="1">
    <citation type="journal article" date="2013" name="Syst. Appl. Microbiol.">
        <title>Phylogenetic position and virulence apparatus of the pear flower necrosis pathogen Erwinia piriflorinigrans CFBP 5888T as assessed by comparative genomics.</title>
        <authorList>
            <person name="Smits T.H."/>
            <person name="Rezzonico F."/>
            <person name="Lopez M.M."/>
            <person name="Blom J."/>
            <person name="Goesmann A."/>
            <person name="Frey J.E."/>
            <person name="Duffy B."/>
        </authorList>
    </citation>
    <scope>NUCLEOTIDE SEQUENCE [LARGE SCALE GENOMIC DNA]</scope>
    <source>
        <strain evidence="2">CFBP5888</strain>
    </source>
</reference>
<dbReference type="Proteomes" id="UP000018217">
    <property type="component" value="Unassembled WGS sequence"/>
</dbReference>